<accession>A0ABM6BDV9</accession>
<evidence type="ECO:0008006" key="3">
    <source>
        <dbReference type="Google" id="ProtNLM"/>
    </source>
</evidence>
<dbReference type="EMBL" id="CP011158">
    <property type="protein sequence ID" value="ANB91949.1"/>
    <property type="molecule type" value="Genomic_DNA"/>
</dbReference>
<protein>
    <recommendedName>
        <fullName evidence="3">Secreted protein</fullName>
    </recommendedName>
</protein>
<evidence type="ECO:0000313" key="2">
    <source>
        <dbReference type="Proteomes" id="UP000076765"/>
    </source>
</evidence>
<organism evidence="1 2">
    <name type="scientific">Moraxella ovis</name>
    <dbReference type="NCBI Taxonomy" id="29433"/>
    <lineage>
        <taxon>Bacteria</taxon>
        <taxon>Pseudomonadati</taxon>
        <taxon>Pseudomonadota</taxon>
        <taxon>Gammaproteobacteria</taxon>
        <taxon>Moraxellales</taxon>
        <taxon>Moraxellaceae</taxon>
        <taxon>Moraxella</taxon>
    </lineage>
</organism>
<keyword evidence="2" id="KW-1185">Reference proteome</keyword>
<gene>
    <name evidence="1" type="ORF">MOVS_08180</name>
</gene>
<sequence length="69" mass="7845">MTWLILREFRLQALAFLIQCVLAQGLLMSSKVFMSTCAQDGSLTSRQYSQKSGFAQILMIIQIHHELKA</sequence>
<evidence type="ECO:0000313" key="1">
    <source>
        <dbReference type="EMBL" id="ANB91949.1"/>
    </source>
</evidence>
<reference evidence="1 2" key="1">
    <citation type="submission" date="2015-04" db="EMBL/GenBank/DDBJ databases">
        <authorList>
            <person name="Calcutt M.J."/>
            <person name="Foecking M.F."/>
        </authorList>
    </citation>
    <scope>NUCLEOTIDE SEQUENCE [LARGE SCALE GENOMIC DNA]</scope>
    <source>
        <strain evidence="1 2">199/55</strain>
    </source>
</reference>
<dbReference type="Proteomes" id="UP000076765">
    <property type="component" value="Chromosome"/>
</dbReference>
<name>A0ABM6BDV9_9GAMM</name>
<proteinExistence type="predicted"/>